<proteinExistence type="predicted"/>
<dbReference type="PATRIC" id="fig|451644.5.peg.1248"/>
<dbReference type="EMBL" id="LFOD01000003">
    <property type="protein sequence ID" value="KMV19713.1"/>
    <property type="molecule type" value="Genomic_DNA"/>
</dbReference>
<protein>
    <recommendedName>
        <fullName evidence="3">SsDNA binding protein</fullName>
    </recommendedName>
</protein>
<dbReference type="OrthoDB" id="9803716at2"/>
<reference evidence="1 2" key="1">
    <citation type="submission" date="2015-06" db="EMBL/GenBank/DDBJ databases">
        <title>Genome sequence of Mycobacterium conceptionense strain MLE.</title>
        <authorList>
            <person name="Greninger A.L."/>
            <person name="Cunningham G."/>
            <person name="Chiu C.Y."/>
            <person name="Miller S."/>
        </authorList>
    </citation>
    <scope>NUCLEOTIDE SEQUENCE [LARGE SCALE GENOMIC DNA]</scope>
    <source>
        <strain evidence="1 2">MLE</strain>
    </source>
</reference>
<dbReference type="Proteomes" id="UP000037594">
    <property type="component" value="Unassembled WGS sequence"/>
</dbReference>
<dbReference type="AlphaFoldDB" id="A0A0J8UDY5"/>
<accession>A0A0J8UDY5</accession>
<sequence>MTTAVKYQGKTYQVHGYVDPYPGKKPTDRIYWTEDCWRCGGTGIFKWWTSVGLARGTCFGCGGARTVERSRAVSSYRREARVDAVLAEYGDQIAAEHAEKAAAAEAERLAEEIAQAWEEAHAEQARRAALNNEPVGTEKERLRDLDAVVEVSSGFERSGYAGGTEYCKIVVFKLPSGQMLKCMGTADALYGLDRGDRVKVTGTVKGLDEYKGQVQTVILRPKVEVIEKVEATA</sequence>
<dbReference type="RefSeq" id="WP_048895626.1">
    <property type="nucleotide sequence ID" value="NZ_LFOD01000003.1"/>
</dbReference>
<evidence type="ECO:0008006" key="3">
    <source>
        <dbReference type="Google" id="ProtNLM"/>
    </source>
</evidence>
<evidence type="ECO:0000313" key="2">
    <source>
        <dbReference type="Proteomes" id="UP000037594"/>
    </source>
</evidence>
<comment type="caution">
    <text evidence="1">The sequence shown here is derived from an EMBL/GenBank/DDBJ whole genome shotgun (WGS) entry which is preliminary data.</text>
</comment>
<organism evidence="1 2">
    <name type="scientific">Mycolicibacterium conceptionense</name>
    <dbReference type="NCBI Taxonomy" id="451644"/>
    <lineage>
        <taxon>Bacteria</taxon>
        <taxon>Bacillati</taxon>
        <taxon>Actinomycetota</taxon>
        <taxon>Actinomycetes</taxon>
        <taxon>Mycobacteriales</taxon>
        <taxon>Mycobacteriaceae</taxon>
        <taxon>Mycolicibacterium</taxon>
    </lineage>
</organism>
<gene>
    <name evidence="1" type="ORF">ACT17_06120</name>
</gene>
<name>A0A0J8UDY5_9MYCO</name>
<evidence type="ECO:0000313" key="1">
    <source>
        <dbReference type="EMBL" id="KMV19713.1"/>
    </source>
</evidence>